<keyword evidence="2" id="KW-1185">Reference proteome</keyword>
<dbReference type="EMBL" id="JAYMGO010000018">
    <property type="protein sequence ID" value="KAL1257157.1"/>
    <property type="molecule type" value="Genomic_DNA"/>
</dbReference>
<dbReference type="Proteomes" id="UP001558613">
    <property type="component" value="Unassembled WGS sequence"/>
</dbReference>
<organism evidence="1 2">
    <name type="scientific">Cirrhinus molitorella</name>
    <name type="common">mud carp</name>
    <dbReference type="NCBI Taxonomy" id="172907"/>
    <lineage>
        <taxon>Eukaryota</taxon>
        <taxon>Metazoa</taxon>
        <taxon>Chordata</taxon>
        <taxon>Craniata</taxon>
        <taxon>Vertebrata</taxon>
        <taxon>Euteleostomi</taxon>
        <taxon>Actinopterygii</taxon>
        <taxon>Neopterygii</taxon>
        <taxon>Teleostei</taxon>
        <taxon>Ostariophysi</taxon>
        <taxon>Cypriniformes</taxon>
        <taxon>Cyprinidae</taxon>
        <taxon>Labeoninae</taxon>
        <taxon>Labeonini</taxon>
        <taxon>Cirrhinus</taxon>
    </lineage>
</organism>
<name>A0ABR3LZV4_9TELE</name>
<gene>
    <name evidence="1" type="ORF">QQF64_012702</name>
</gene>
<accession>A0ABR3LZV4</accession>
<sequence>MCKSAAVWSVLEERPHNTSSAASTSTRYDVTDAWSLLEIVLGQTNMSQAITVTLEDELNTEAYARPRLSCSVEGLSSDQLIPSTADR</sequence>
<evidence type="ECO:0000313" key="1">
    <source>
        <dbReference type="EMBL" id="KAL1257157.1"/>
    </source>
</evidence>
<proteinExistence type="predicted"/>
<reference evidence="1 2" key="1">
    <citation type="submission" date="2023-09" db="EMBL/GenBank/DDBJ databases">
        <authorList>
            <person name="Wang M."/>
        </authorList>
    </citation>
    <scope>NUCLEOTIDE SEQUENCE [LARGE SCALE GENOMIC DNA]</scope>
    <source>
        <strain evidence="1">GT-2023</strain>
        <tissue evidence="1">Liver</tissue>
    </source>
</reference>
<protein>
    <submittedName>
        <fullName evidence="1">Uncharacterized protein</fullName>
    </submittedName>
</protein>
<evidence type="ECO:0000313" key="2">
    <source>
        <dbReference type="Proteomes" id="UP001558613"/>
    </source>
</evidence>
<comment type="caution">
    <text evidence="1">The sequence shown here is derived from an EMBL/GenBank/DDBJ whole genome shotgun (WGS) entry which is preliminary data.</text>
</comment>